<reference evidence="9" key="1">
    <citation type="submission" date="2017-02" db="EMBL/GenBank/DDBJ databases">
        <authorList>
            <person name="Dridi B."/>
        </authorList>
    </citation>
    <scope>NUCLEOTIDE SEQUENCE [LARGE SCALE GENOMIC DNA]</scope>
    <source>
        <strain evidence="9">EB411</strain>
    </source>
</reference>
<keyword evidence="3" id="KW-0812">Transmembrane</keyword>
<dbReference type="RefSeq" id="WP_087136419.1">
    <property type="nucleotide sequence ID" value="NZ_FUKR01000022.1"/>
</dbReference>
<keyword evidence="6" id="KW-0732">Signal</keyword>
<sequence length="198" mass="20670">MNRRTRVGAAVAVAAVLALSGCSGANDGLASQYEAADDKGYIAGDGSVTEVAEADRGDAIVFAGTGERGEAIDSADYAGDVVVVNFWYAGCAPCRAEAPQLKSLSEKYLDAGARFVGVNVYDQPDTALAFSEDYGIEYPSVIDVNDGAARLAFTGTVPPKAVPTTIVLDKEGRVAARILGQLKDESILDTLIRDTIDE</sequence>
<evidence type="ECO:0000256" key="2">
    <source>
        <dbReference type="ARBA" id="ARBA00022748"/>
    </source>
</evidence>
<evidence type="ECO:0000313" key="8">
    <source>
        <dbReference type="EMBL" id="SJN24399.1"/>
    </source>
</evidence>
<dbReference type="GO" id="GO:0030313">
    <property type="term" value="C:cell envelope"/>
    <property type="evidence" value="ECO:0007669"/>
    <property type="project" value="UniProtKB-SubCell"/>
</dbReference>
<keyword evidence="3" id="KW-0735">Signal-anchor</keyword>
<feature type="signal peptide" evidence="6">
    <location>
        <begin position="1"/>
        <end position="25"/>
    </location>
</feature>
<proteinExistence type="predicted"/>
<keyword evidence="5" id="KW-0676">Redox-active center</keyword>
<dbReference type="GO" id="GO:0017004">
    <property type="term" value="P:cytochrome complex assembly"/>
    <property type="evidence" value="ECO:0007669"/>
    <property type="project" value="UniProtKB-KW"/>
</dbReference>
<evidence type="ECO:0000256" key="4">
    <source>
        <dbReference type="ARBA" id="ARBA00023157"/>
    </source>
</evidence>
<dbReference type="PANTHER" id="PTHR42852:SF6">
    <property type="entry name" value="THIOL:DISULFIDE INTERCHANGE PROTEIN DSBE"/>
    <property type="match status" value="1"/>
</dbReference>
<dbReference type="PROSITE" id="PS51257">
    <property type="entry name" value="PROKAR_LIPOPROTEIN"/>
    <property type="match status" value="1"/>
</dbReference>
<dbReference type="InterPro" id="IPR017937">
    <property type="entry name" value="Thioredoxin_CS"/>
</dbReference>
<dbReference type="CDD" id="cd02966">
    <property type="entry name" value="TlpA_like_family"/>
    <property type="match status" value="1"/>
</dbReference>
<keyword evidence="9" id="KW-1185">Reference proteome</keyword>
<evidence type="ECO:0000256" key="6">
    <source>
        <dbReference type="SAM" id="SignalP"/>
    </source>
</evidence>
<dbReference type="SUPFAM" id="SSF52833">
    <property type="entry name" value="Thioredoxin-like"/>
    <property type="match status" value="1"/>
</dbReference>
<dbReference type="AlphaFoldDB" id="A0A1R4IXH5"/>
<evidence type="ECO:0000313" key="9">
    <source>
        <dbReference type="Proteomes" id="UP000196778"/>
    </source>
</evidence>
<dbReference type="InterPro" id="IPR013766">
    <property type="entry name" value="Thioredoxin_domain"/>
</dbReference>
<dbReference type="Proteomes" id="UP000196778">
    <property type="component" value="Unassembled WGS sequence"/>
</dbReference>
<dbReference type="GO" id="GO:0016491">
    <property type="term" value="F:oxidoreductase activity"/>
    <property type="evidence" value="ECO:0007669"/>
    <property type="project" value="InterPro"/>
</dbReference>
<organism evidence="8 9">
    <name type="scientific">Mycetocola reblochoni REB411</name>
    <dbReference type="NCBI Taxonomy" id="1255698"/>
    <lineage>
        <taxon>Bacteria</taxon>
        <taxon>Bacillati</taxon>
        <taxon>Actinomycetota</taxon>
        <taxon>Actinomycetes</taxon>
        <taxon>Micrococcales</taxon>
        <taxon>Microbacteriaceae</taxon>
        <taxon>Mycetocola</taxon>
    </lineage>
</organism>
<protein>
    <submittedName>
        <fullName evidence="8">Thiol:disulfide oxidoreductase related to ResA</fullName>
    </submittedName>
</protein>
<dbReference type="InterPro" id="IPR013740">
    <property type="entry name" value="Redoxin"/>
</dbReference>
<dbReference type="Pfam" id="PF08534">
    <property type="entry name" value="Redoxin"/>
    <property type="match status" value="1"/>
</dbReference>
<dbReference type="EMBL" id="FUKR01000022">
    <property type="protein sequence ID" value="SJN24399.1"/>
    <property type="molecule type" value="Genomic_DNA"/>
</dbReference>
<evidence type="ECO:0000256" key="1">
    <source>
        <dbReference type="ARBA" id="ARBA00004196"/>
    </source>
</evidence>
<dbReference type="PROSITE" id="PS00194">
    <property type="entry name" value="THIOREDOXIN_1"/>
    <property type="match status" value="1"/>
</dbReference>
<dbReference type="PANTHER" id="PTHR42852">
    <property type="entry name" value="THIOL:DISULFIDE INTERCHANGE PROTEIN DSBE"/>
    <property type="match status" value="1"/>
</dbReference>
<keyword evidence="4" id="KW-1015">Disulfide bond</keyword>
<evidence type="ECO:0000256" key="3">
    <source>
        <dbReference type="ARBA" id="ARBA00022968"/>
    </source>
</evidence>
<keyword evidence="2" id="KW-0201">Cytochrome c-type biogenesis</keyword>
<dbReference type="InterPro" id="IPR036249">
    <property type="entry name" value="Thioredoxin-like_sf"/>
</dbReference>
<name>A0A1R4IXH5_9MICO</name>
<evidence type="ECO:0000256" key="5">
    <source>
        <dbReference type="ARBA" id="ARBA00023284"/>
    </source>
</evidence>
<evidence type="ECO:0000259" key="7">
    <source>
        <dbReference type="PROSITE" id="PS51352"/>
    </source>
</evidence>
<accession>A0A1R4IXH5</accession>
<comment type="subcellular location">
    <subcellularLocation>
        <location evidence="1">Cell envelope</location>
    </subcellularLocation>
</comment>
<gene>
    <name evidence="8" type="ORF">FM119_04205</name>
</gene>
<dbReference type="Gene3D" id="3.40.30.10">
    <property type="entry name" value="Glutaredoxin"/>
    <property type="match status" value="1"/>
</dbReference>
<dbReference type="InterPro" id="IPR050553">
    <property type="entry name" value="Thioredoxin_ResA/DsbE_sf"/>
</dbReference>
<dbReference type="PROSITE" id="PS51352">
    <property type="entry name" value="THIOREDOXIN_2"/>
    <property type="match status" value="1"/>
</dbReference>
<feature type="domain" description="Thioredoxin" evidence="7">
    <location>
        <begin position="29"/>
        <end position="198"/>
    </location>
</feature>
<feature type="chain" id="PRO_5038967482" evidence="6">
    <location>
        <begin position="26"/>
        <end position="198"/>
    </location>
</feature>
<dbReference type="OrthoDB" id="9796554at2"/>